<dbReference type="GO" id="GO:0070628">
    <property type="term" value="F:proteasome binding"/>
    <property type="evidence" value="ECO:0007669"/>
    <property type="project" value="InterPro"/>
</dbReference>
<dbReference type="GO" id="GO:0004866">
    <property type="term" value="F:endopeptidase inhibitor activity"/>
    <property type="evidence" value="ECO:0007669"/>
    <property type="project" value="InterPro"/>
</dbReference>
<feature type="domain" description="PI31 proteasome regulator N-terminal" evidence="3">
    <location>
        <begin position="15"/>
        <end position="69"/>
    </location>
</feature>
<keyword evidence="5" id="KW-1185">Reference proteome</keyword>
<keyword evidence="2" id="KW-0647">Proteasome</keyword>
<dbReference type="Gene3D" id="3.40.1000.30">
    <property type="match status" value="1"/>
</dbReference>
<evidence type="ECO:0000313" key="4">
    <source>
        <dbReference type="EMBL" id="MCL7022544.1"/>
    </source>
</evidence>
<name>A0AA41RR64_PAPNU</name>
<comment type="caution">
    <text evidence="4">The sequence shown here is derived from an EMBL/GenBank/DDBJ whole genome shotgun (WGS) entry which is preliminary data.</text>
</comment>
<organism evidence="4 5">
    <name type="scientific">Papaver nudicaule</name>
    <name type="common">Iceland poppy</name>
    <dbReference type="NCBI Taxonomy" id="74823"/>
    <lineage>
        <taxon>Eukaryota</taxon>
        <taxon>Viridiplantae</taxon>
        <taxon>Streptophyta</taxon>
        <taxon>Embryophyta</taxon>
        <taxon>Tracheophyta</taxon>
        <taxon>Spermatophyta</taxon>
        <taxon>Magnoliopsida</taxon>
        <taxon>Ranunculales</taxon>
        <taxon>Papaveraceae</taxon>
        <taxon>Papaveroideae</taxon>
        <taxon>Papaver</taxon>
    </lineage>
</organism>
<reference evidence="4" key="1">
    <citation type="submission" date="2022-03" db="EMBL/GenBank/DDBJ databases">
        <title>A functionally conserved STORR gene fusion in Papaver species that diverged 16.8 million years ago.</title>
        <authorList>
            <person name="Catania T."/>
        </authorList>
    </citation>
    <scope>NUCLEOTIDE SEQUENCE</scope>
    <source>
        <strain evidence="4">S-191538</strain>
    </source>
</reference>
<gene>
    <name evidence="4" type="ORF">MKW94_005458</name>
</gene>
<dbReference type="PANTHER" id="PTHR13266">
    <property type="entry name" value="PROTEASOME INHIBITOR"/>
    <property type="match status" value="1"/>
</dbReference>
<evidence type="ECO:0000259" key="3">
    <source>
        <dbReference type="Pfam" id="PF11566"/>
    </source>
</evidence>
<dbReference type="Proteomes" id="UP001177140">
    <property type="component" value="Unassembled WGS sequence"/>
</dbReference>
<protein>
    <recommendedName>
        <fullName evidence="3">PI31 proteasome regulator N-terminal domain-containing protein</fullName>
    </recommendedName>
</protein>
<dbReference type="GO" id="GO:0043161">
    <property type="term" value="P:proteasome-mediated ubiquitin-dependent protein catabolic process"/>
    <property type="evidence" value="ECO:0007669"/>
    <property type="project" value="InterPro"/>
</dbReference>
<dbReference type="PANTHER" id="PTHR13266:SF1">
    <property type="entry name" value="PROTEASOME INHIBITOR PI31 SUBUNIT"/>
    <property type="match status" value="1"/>
</dbReference>
<dbReference type="InterPro" id="IPR021625">
    <property type="entry name" value="PI31_Prot_N"/>
</dbReference>
<evidence type="ECO:0000256" key="1">
    <source>
        <dbReference type="ARBA" id="ARBA00006405"/>
    </source>
</evidence>
<accession>A0AA41RR64</accession>
<sequence length="107" mass="11971">MANEVGVMAVIRAARPKFRSAHDKVGFAVHAMFMNSGYSLTATGSQALSDTILTCPPSDEVGIKGWNQKVSPIYHPHFHSFPPHITIEKKIITFQLYFLLFTTYKSK</sequence>
<dbReference type="InterPro" id="IPR045128">
    <property type="entry name" value="PI31-like"/>
</dbReference>
<dbReference type="Pfam" id="PF11566">
    <property type="entry name" value="PI31_Prot_N"/>
    <property type="match status" value="1"/>
</dbReference>
<evidence type="ECO:0000313" key="5">
    <source>
        <dbReference type="Proteomes" id="UP001177140"/>
    </source>
</evidence>
<evidence type="ECO:0000256" key="2">
    <source>
        <dbReference type="ARBA" id="ARBA00022942"/>
    </source>
</evidence>
<proteinExistence type="inferred from homology"/>
<dbReference type="AlphaFoldDB" id="A0AA41RR64"/>
<comment type="similarity">
    <text evidence="1">Belongs to the proteasome inhibitor PI31 family.</text>
</comment>
<dbReference type="EMBL" id="JAJJMA010012268">
    <property type="protein sequence ID" value="MCL7022544.1"/>
    <property type="molecule type" value="Genomic_DNA"/>
</dbReference>
<dbReference type="GO" id="GO:0000502">
    <property type="term" value="C:proteasome complex"/>
    <property type="evidence" value="ECO:0007669"/>
    <property type="project" value="UniProtKB-KW"/>
</dbReference>